<reference evidence="7 8" key="1">
    <citation type="submission" date="2018-09" db="EMBL/GenBank/DDBJ databases">
        <title>Whole genome based analysis of evolution and adaptive divergence in Indian and Brazilian strains of Azospirillum brasilense.</title>
        <authorList>
            <person name="Singh C."/>
            <person name="Tripathi A.K."/>
        </authorList>
    </citation>
    <scope>NUCLEOTIDE SEQUENCE [LARGE SCALE GENOMIC DNA]</scope>
    <source>
        <strain evidence="7 8">MTCC4035</strain>
        <plasmid evidence="7 8">p1</plasmid>
    </source>
</reference>
<dbReference type="CDD" id="cd03255">
    <property type="entry name" value="ABC_MJ0796_LolCDE_FtsE"/>
    <property type="match status" value="1"/>
</dbReference>
<evidence type="ECO:0000313" key="8">
    <source>
        <dbReference type="Proteomes" id="UP000298595"/>
    </source>
</evidence>
<dbReference type="InterPro" id="IPR003439">
    <property type="entry name" value="ABC_transporter-like_ATP-bd"/>
</dbReference>
<geneLocation type="plasmid" evidence="7 8">
    <name>p1</name>
</geneLocation>
<keyword evidence="4 7" id="KW-0067">ATP-binding</keyword>
<evidence type="ECO:0000256" key="2">
    <source>
        <dbReference type="ARBA" id="ARBA00022519"/>
    </source>
</evidence>
<dbReference type="PANTHER" id="PTHR24220">
    <property type="entry name" value="IMPORT ATP-BINDING PROTEIN"/>
    <property type="match status" value="1"/>
</dbReference>
<keyword evidence="2" id="KW-0997">Cell inner membrane</keyword>
<dbReference type="SMART" id="SM00382">
    <property type="entry name" value="AAA"/>
    <property type="match status" value="1"/>
</dbReference>
<dbReference type="SUPFAM" id="SSF52540">
    <property type="entry name" value="P-loop containing nucleoside triphosphate hydrolases"/>
    <property type="match status" value="1"/>
</dbReference>
<dbReference type="InterPro" id="IPR027417">
    <property type="entry name" value="P-loop_NTPase"/>
</dbReference>
<proteinExistence type="inferred from homology"/>
<dbReference type="Pfam" id="PF00005">
    <property type="entry name" value="ABC_tran"/>
    <property type="match status" value="1"/>
</dbReference>
<dbReference type="PANTHER" id="PTHR24220:SF86">
    <property type="entry name" value="ABC TRANSPORTER ABCH.1"/>
    <property type="match status" value="1"/>
</dbReference>
<gene>
    <name evidence="7" type="ORF">D3093_15390</name>
</gene>
<comment type="similarity">
    <text evidence="5">Belongs to the ABC transporter superfamily. Macrolide exporter (TC 3.A.1.122) family.</text>
</comment>
<dbReference type="InterPro" id="IPR017911">
    <property type="entry name" value="MacB-like_ATP-bd"/>
</dbReference>
<dbReference type="InterPro" id="IPR017871">
    <property type="entry name" value="ABC_transporter-like_CS"/>
</dbReference>
<feature type="domain" description="ABC transporter" evidence="6">
    <location>
        <begin position="9"/>
        <end position="234"/>
    </location>
</feature>
<dbReference type="GO" id="GO:0005886">
    <property type="term" value="C:plasma membrane"/>
    <property type="evidence" value="ECO:0007669"/>
    <property type="project" value="TreeGrafter"/>
</dbReference>
<protein>
    <submittedName>
        <fullName evidence="7">ABC transporter ATP-binding protein</fullName>
    </submittedName>
</protein>
<dbReference type="InterPro" id="IPR003593">
    <property type="entry name" value="AAA+_ATPase"/>
</dbReference>
<keyword evidence="7" id="KW-0614">Plasmid</keyword>
<dbReference type="GO" id="GO:0022857">
    <property type="term" value="F:transmembrane transporter activity"/>
    <property type="evidence" value="ECO:0007669"/>
    <property type="project" value="TreeGrafter"/>
</dbReference>
<keyword evidence="1" id="KW-0813">Transport</keyword>
<evidence type="ECO:0000256" key="3">
    <source>
        <dbReference type="ARBA" id="ARBA00022741"/>
    </source>
</evidence>
<evidence type="ECO:0000256" key="1">
    <source>
        <dbReference type="ARBA" id="ARBA00022448"/>
    </source>
</evidence>
<organism evidence="7 8">
    <name type="scientific">Azospirillum argentinense</name>
    <dbReference type="NCBI Taxonomy" id="2970906"/>
    <lineage>
        <taxon>Bacteria</taxon>
        <taxon>Pseudomonadati</taxon>
        <taxon>Pseudomonadota</taxon>
        <taxon>Alphaproteobacteria</taxon>
        <taxon>Rhodospirillales</taxon>
        <taxon>Azospirillaceae</taxon>
        <taxon>Azospirillum</taxon>
    </lineage>
</organism>
<dbReference type="InterPro" id="IPR015854">
    <property type="entry name" value="ABC_transpr_LolD-like"/>
</dbReference>
<dbReference type="PROSITE" id="PS50893">
    <property type="entry name" value="ABC_TRANSPORTER_2"/>
    <property type="match status" value="1"/>
</dbReference>
<sequence length="234" mass="25054">METGMDQLIALEGVSKTFLSGKRPVPVLQSVSLSVGAGELCAIMGVSGSGKSTLMTLMGLLDRPSAGRLLFRGRDLGPASGDDLADIRNREIGFIFQAFHLLPRLSALDNVAMPLLYRGTPRREALARAEARLEQVGLAHRLHHLPDEMSGGQRQRVAVARALIGQPSILLADEPTGNLDSQSAQDIMATLVALNRDIGATVIIVTHDPSIAARCHRRILIRDGRLAEDVSGPC</sequence>
<keyword evidence="2" id="KW-1003">Cell membrane</keyword>
<evidence type="ECO:0000259" key="6">
    <source>
        <dbReference type="PROSITE" id="PS50893"/>
    </source>
</evidence>
<evidence type="ECO:0000313" key="7">
    <source>
        <dbReference type="EMBL" id="QCN97986.1"/>
    </source>
</evidence>
<keyword evidence="3" id="KW-0547">Nucleotide-binding</keyword>
<dbReference type="GO" id="GO:0098796">
    <property type="term" value="C:membrane protein complex"/>
    <property type="evidence" value="ECO:0007669"/>
    <property type="project" value="UniProtKB-ARBA"/>
</dbReference>
<dbReference type="FunFam" id="3.40.50.300:FF:000032">
    <property type="entry name" value="Export ABC transporter ATP-binding protein"/>
    <property type="match status" value="1"/>
</dbReference>
<name>A0A4D8PI29_9PROT</name>
<dbReference type="Proteomes" id="UP000298595">
    <property type="component" value="Plasmid p1"/>
</dbReference>
<accession>A0A4D8PI29</accession>
<dbReference type="GO" id="GO:0005524">
    <property type="term" value="F:ATP binding"/>
    <property type="evidence" value="ECO:0007669"/>
    <property type="project" value="UniProtKB-KW"/>
</dbReference>
<dbReference type="AlphaFoldDB" id="A0A4D8PI29"/>
<dbReference type="GO" id="GO:0016887">
    <property type="term" value="F:ATP hydrolysis activity"/>
    <property type="evidence" value="ECO:0007669"/>
    <property type="project" value="InterPro"/>
</dbReference>
<evidence type="ECO:0000256" key="4">
    <source>
        <dbReference type="ARBA" id="ARBA00022840"/>
    </source>
</evidence>
<dbReference type="Gene3D" id="3.40.50.300">
    <property type="entry name" value="P-loop containing nucleotide triphosphate hydrolases"/>
    <property type="match status" value="1"/>
</dbReference>
<dbReference type="PROSITE" id="PS00211">
    <property type="entry name" value="ABC_TRANSPORTER_1"/>
    <property type="match status" value="1"/>
</dbReference>
<evidence type="ECO:0000256" key="5">
    <source>
        <dbReference type="ARBA" id="ARBA00038388"/>
    </source>
</evidence>
<dbReference type="KEGG" id="aare:D3093_15390"/>
<dbReference type="EMBL" id="CP032322">
    <property type="protein sequence ID" value="QCN97986.1"/>
    <property type="molecule type" value="Genomic_DNA"/>
</dbReference>
<keyword evidence="2" id="KW-0472">Membrane</keyword>